<gene>
    <name evidence="1" type="ORF">GCM10008096_05650</name>
</gene>
<dbReference type="Proteomes" id="UP000642819">
    <property type="component" value="Unassembled WGS sequence"/>
</dbReference>
<protein>
    <submittedName>
        <fullName evidence="1">Uncharacterized protein</fullName>
    </submittedName>
</protein>
<evidence type="ECO:0000313" key="2">
    <source>
        <dbReference type="Proteomes" id="UP000642819"/>
    </source>
</evidence>
<reference evidence="2" key="1">
    <citation type="journal article" date="2019" name="Int. J. Syst. Evol. Microbiol.">
        <title>The Global Catalogue of Microorganisms (GCM) 10K type strain sequencing project: providing services to taxonomists for standard genome sequencing and annotation.</title>
        <authorList>
            <consortium name="The Broad Institute Genomics Platform"/>
            <consortium name="The Broad Institute Genome Sequencing Center for Infectious Disease"/>
            <person name="Wu L."/>
            <person name="Ma J."/>
        </authorList>
    </citation>
    <scope>NUCLEOTIDE SEQUENCE [LARGE SCALE GENOMIC DNA]</scope>
    <source>
        <strain evidence="2">KCTC 19466</strain>
    </source>
</reference>
<organism evidence="1 2">
    <name type="scientific">Zhihengliuella salsuginis</name>
    <dbReference type="NCBI Taxonomy" id="578222"/>
    <lineage>
        <taxon>Bacteria</taxon>
        <taxon>Bacillati</taxon>
        <taxon>Actinomycetota</taxon>
        <taxon>Actinomycetes</taxon>
        <taxon>Micrococcales</taxon>
        <taxon>Micrococcaceae</taxon>
        <taxon>Zhihengliuella</taxon>
    </lineage>
</organism>
<sequence>MNNEHEDAVSTWIPVLREDRETVGYLEPDLDSSGQPDYDRLQPRDVLGHKVGGAADFIDGEERLLEHGISHVAGAWRLAGPMPAMAAAGAWMSSDLTIVEISPNGIIATDLLAAKSLTPTERITVPWPDLEQRLIPVES</sequence>
<proteinExistence type="predicted"/>
<dbReference type="EMBL" id="BMXK01000002">
    <property type="protein sequence ID" value="GHD01483.1"/>
    <property type="molecule type" value="Genomic_DNA"/>
</dbReference>
<accession>A0ABQ3GCP7</accession>
<dbReference type="RefSeq" id="WP_189348608.1">
    <property type="nucleotide sequence ID" value="NZ_BMXK01000002.1"/>
</dbReference>
<comment type="caution">
    <text evidence="1">The sequence shown here is derived from an EMBL/GenBank/DDBJ whole genome shotgun (WGS) entry which is preliminary data.</text>
</comment>
<name>A0ABQ3GCP7_9MICC</name>
<keyword evidence="2" id="KW-1185">Reference proteome</keyword>
<evidence type="ECO:0000313" key="1">
    <source>
        <dbReference type="EMBL" id="GHD01483.1"/>
    </source>
</evidence>